<dbReference type="AlphaFoldDB" id="A0A174N7Q8"/>
<organism evidence="1 2">
    <name type="scientific">Fusicatenibacter saccharivorans</name>
    <dbReference type="NCBI Taxonomy" id="1150298"/>
    <lineage>
        <taxon>Bacteria</taxon>
        <taxon>Bacillati</taxon>
        <taxon>Bacillota</taxon>
        <taxon>Clostridia</taxon>
        <taxon>Lachnospirales</taxon>
        <taxon>Lachnospiraceae</taxon>
        <taxon>Fusicatenibacter</taxon>
    </lineage>
</organism>
<reference evidence="1 2" key="1">
    <citation type="submission" date="2015-09" db="EMBL/GenBank/DDBJ databases">
        <authorList>
            <consortium name="Pathogen Informatics"/>
        </authorList>
    </citation>
    <scope>NUCLEOTIDE SEQUENCE [LARGE SCALE GENOMIC DNA]</scope>
    <source>
        <strain evidence="1 2">2789STDY5834885</strain>
    </source>
</reference>
<gene>
    <name evidence="1" type="ORF">ERS852498_01970</name>
</gene>
<sequence length="33" mass="3964">MEFMLKTERLIIQPYSNSFLEAYYILLMSSIFA</sequence>
<protein>
    <submittedName>
        <fullName evidence="1">Uncharacterized protein</fullName>
    </submittedName>
</protein>
<evidence type="ECO:0000313" key="2">
    <source>
        <dbReference type="Proteomes" id="UP000095709"/>
    </source>
</evidence>
<dbReference type="EMBL" id="CZAL01000009">
    <property type="protein sequence ID" value="CUP42380.1"/>
    <property type="molecule type" value="Genomic_DNA"/>
</dbReference>
<proteinExistence type="predicted"/>
<name>A0A174N7Q8_9FIRM</name>
<accession>A0A174N7Q8</accession>
<evidence type="ECO:0000313" key="1">
    <source>
        <dbReference type="EMBL" id="CUP42380.1"/>
    </source>
</evidence>
<dbReference type="Proteomes" id="UP000095709">
    <property type="component" value="Unassembled WGS sequence"/>
</dbReference>